<dbReference type="InterPro" id="IPR036282">
    <property type="entry name" value="Glutathione-S-Trfase_C_sf"/>
</dbReference>
<dbReference type="SUPFAM" id="SSF57770">
    <property type="entry name" value="Methionyl-tRNA synthetase (MetRS), Zn-domain"/>
    <property type="match status" value="1"/>
</dbReference>
<evidence type="ECO:0000256" key="12">
    <source>
        <dbReference type="ARBA" id="ARBA00030904"/>
    </source>
</evidence>
<dbReference type="InterPro" id="IPR033911">
    <property type="entry name" value="MetRS_core"/>
</dbReference>
<dbReference type="EMBL" id="JALJOT010000001">
    <property type="protein sequence ID" value="KAK9918584.1"/>
    <property type="molecule type" value="Genomic_DNA"/>
</dbReference>
<dbReference type="EC" id="6.1.1.10" evidence="3"/>
<evidence type="ECO:0000256" key="3">
    <source>
        <dbReference type="ARBA" id="ARBA00012838"/>
    </source>
</evidence>
<dbReference type="InterPro" id="IPR023458">
    <property type="entry name" value="Met-tRNA_ligase_1"/>
</dbReference>
<evidence type="ECO:0000256" key="8">
    <source>
        <dbReference type="ARBA" id="ARBA00022840"/>
    </source>
</evidence>
<name>A0ABR2Z3T3_9CHLO</name>
<comment type="caution">
    <text evidence="18">The sequence shown here is derived from an EMBL/GenBank/DDBJ whole genome shotgun (WGS) entry which is preliminary data.</text>
</comment>
<dbReference type="InterPro" id="IPR009080">
    <property type="entry name" value="tRNAsynth_Ia_anticodon-bd"/>
</dbReference>
<dbReference type="Gene3D" id="3.40.50.620">
    <property type="entry name" value="HUPs"/>
    <property type="match status" value="1"/>
</dbReference>
<evidence type="ECO:0000256" key="5">
    <source>
        <dbReference type="ARBA" id="ARBA00022555"/>
    </source>
</evidence>
<dbReference type="InterPro" id="IPR014729">
    <property type="entry name" value="Rossmann-like_a/b/a_fold"/>
</dbReference>
<evidence type="ECO:0000313" key="19">
    <source>
        <dbReference type="Proteomes" id="UP001491310"/>
    </source>
</evidence>
<evidence type="ECO:0000256" key="15">
    <source>
        <dbReference type="RuleBase" id="RU363039"/>
    </source>
</evidence>
<evidence type="ECO:0000256" key="6">
    <source>
        <dbReference type="ARBA" id="ARBA00022598"/>
    </source>
</evidence>
<gene>
    <name evidence="18" type="ORF">WJX75_005162</name>
</gene>
<evidence type="ECO:0000256" key="14">
    <source>
        <dbReference type="PROSITE-ProRule" id="PRU00209"/>
    </source>
</evidence>
<keyword evidence="19" id="KW-1185">Reference proteome</keyword>
<dbReference type="SUPFAM" id="SSF47616">
    <property type="entry name" value="GST C-terminal domain-like"/>
    <property type="match status" value="1"/>
</dbReference>
<comment type="catalytic activity">
    <reaction evidence="13">
        <text>tRNA(Met) + L-methionine + ATP = L-methionyl-tRNA(Met) + AMP + diphosphate</text>
        <dbReference type="Rhea" id="RHEA:13481"/>
        <dbReference type="Rhea" id="RHEA-COMP:9667"/>
        <dbReference type="Rhea" id="RHEA-COMP:9698"/>
        <dbReference type="ChEBI" id="CHEBI:30616"/>
        <dbReference type="ChEBI" id="CHEBI:33019"/>
        <dbReference type="ChEBI" id="CHEBI:57844"/>
        <dbReference type="ChEBI" id="CHEBI:78442"/>
        <dbReference type="ChEBI" id="CHEBI:78530"/>
        <dbReference type="ChEBI" id="CHEBI:456215"/>
        <dbReference type="EC" id="6.1.1.10"/>
    </reaction>
</comment>
<dbReference type="NCBIfam" id="TIGR00398">
    <property type="entry name" value="metG"/>
    <property type="match status" value="1"/>
</dbReference>
<feature type="compositionally biased region" description="Low complexity" evidence="16">
    <location>
        <begin position="720"/>
        <end position="753"/>
    </location>
</feature>
<dbReference type="SUPFAM" id="SSF47323">
    <property type="entry name" value="Anticodon-binding domain of a subclass of class I aminoacyl-tRNA synthetases"/>
    <property type="match status" value="1"/>
</dbReference>
<evidence type="ECO:0000313" key="18">
    <source>
        <dbReference type="EMBL" id="KAK9918584.1"/>
    </source>
</evidence>
<evidence type="ECO:0000259" key="17">
    <source>
        <dbReference type="PROSITE" id="PS50886"/>
    </source>
</evidence>
<feature type="domain" description="TRNA-binding" evidence="17">
    <location>
        <begin position="795"/>
        <end position="898"/>
    </location>
</feature>
<dbReference type="NCBIfam" id="NF001100">
    <property type="entry name" value="PRK00133.1"/>
    <property type="match status" value="1"/>
</dbReference>
<dbReference type="Gene3D" id="1.10.730.10">
    <property type="entry name" value="Isoleucyl-tRNA Synthetase, Domain 1"/>
    <property type="match status" value="1"/>
</dbReference>
<comment type="subcellular location">
    <subcellularLocation>
        <location evidence="1">Cytoplasm</location>
    </subcellularLocation>
</comment>
<dbReference type="InterPro" id="IPR002547">
    <property type="entry name" value="tRNA-bd_dom"/>
</dbReference>
<dbReference type="Pfam" id="PF01588">
    <property type="entry name" value="tRNA_bind"/>
    <property type="match status" value="1"/>
</dbReference>
<evidence type="ECO:0000256" key="2">
    <source>
        <dbReference type="ARBA" id="ARBA00005594"/>
    </source>
</evidence>
<keyword evidence="10 15" id="KW-0648">Protein biosynthesis</keyword>
<reference evidence="18 19" key="1">
    <citation type="journal article" date="2024" name="Nat. Commun.">
        <title>Phylogenomics reveals the evolutionary origins of lichenization in chlorophyte algae.</title>
        <authorList>
            <person name="Puginier C."/>
            <person name="Libourel C."/>
            <person name="Otte J."/>
            <person name="Skaloud P."/>
            <person name="Haon M."/>
            <person name="Grisel S."/>
            <person name="Petersen M."/>
            <person name="Berrin J.G."/>
            <person name="Delaux P.M."/>
            <person name="Dal Grande F."/>
            <person name="Keller J."/>
        </authorList>
    </citation>
    <scope>NUCLEOTIDE SEQUENCE [LARGE SCALE GENOMIC DNA]</scope>
    <source>
        <strain evidence="18 19">SAG 216-7</strain>
    </source>
</reference>
<accession>A0ABR2Z3T3</accession>
<dbReference type="HAMAP" id="MF_00098">
    <property type="entry name" value="Met_tRNA_synth_type1"/>
    <property type="match status" value="1"/>
</dbReference>
<comment type="similarity">
    <text evidence="2 15">Belongs to the class-I aminoacyl-tRNA synthetase family.</text>
</comment>
<dbReference type="InterPro" id="IPR001412">
    <property type="entry name" value="aa-tRNA-synth_I_CS"/>
</dbReference>
<dbReference type="InterPro" id="IPR041872">
    <property type="entry name" value="Anticodon_Met"/>
</dbReference>
<dbReference type="PANTHER" id="PTHR45765">
    <property type="entry name" value="METHIONINE--TRNA LIGASE"/>
    <property type="match status" value="1"/>
</dbReference>
<dbReference type="Pfam" id="PF19303">
    <property type="entry name" value="Anticodon_3"/>
    <property type="match status" value="1"/>
</dbReference>
<dbReference type="PROSITE" id="PS00178">
    <property type="entry name" value="AA_TRNA_LIGASE_I"/>
    <property type="match status" value="1"/>
</dbReference>
<dbReference type="PRINTS" id="PR01041">
    <property type="entry name" value="TRNASYNTHMET"/>
</dbReference>
<dbReference type="Pfam" id="PF09334">
    <property type="entry name" value="tRNA-synt_1g"/>
    <property type="match status" value="1"/>
</dbReference>
<evidence type="ECO:0000256" key="10">
    <source>
        <dbReference type="ARBA" id="ARBA00022917"/>
    </source>
</evidence>
<dbReference type="Gene3D" id="2.20.28.20">
    <property type="entry name" value="Methionyl-tRNA synthetase, Zn-domain"/>
    <property type="match status" value="1"/>
</dbReference>
<dbReference type="InterPro" id="IPR015413">
    <property type="entry name" value="Methionyl/Leucyl_tRNA_Synth"/>
</dbReference>
<keyword evidence="4" id="KW-0963">Cytoplasm</keyword>
<keyword evidence="9 14" id="KW-0694">RNA-binding</keyword>
<dbReference type="InterPro" id="IPR029038">
    <property type="entry name" value="MetRS_Zn"/>
</dbReference>
<evidence type="ECO:0000256" key="11">
    <source>
        <dbReference type="ARBA" id="ARBA00023146"/>
    </source>
</evidence>
<dbReference type="SUPFAM" id="SSF50249">
    <property type="entry name" value="Nucleic acid-binding proteins"/>
    <property type="match status" value="1"/>
</dbReference>
<feature type="region of interest" description="Disordered" evidence="16">
    <location>
        <begin position="719"/>
        <end position="791"/>
    </location>
</feature>
<dbReference type="Gene3D" id="2.40.50.140">
    <property type="entry name" value="Nucleic acid-binding proteins"/>
    <property type="match status" value="1"/>
</dbReference>
<dbReference type="InterPro" id="IPR014758">
    <property type="entry name" value="Met-tRNA_synth"/>
</dbReference>
<evidence type="ECO:0000256" key="4">
    <source>
        <dbReference type="ARBA" id="ARBA00022490"/>
    </source>
</evidence>
<evidence type="ECO:0000256" key="1">
    <source>
        <dbReference type="ARBA" id="ARBA00004496"/>
    </source>
</evidence>
<evidence type="ECO:0000256" key="13">
    <source>
        <dbReference type="ARBA" id="ARBA00047364"/>
    </source>
</evidence>
<dbReference type="CDD" id="cd02799">
    <property type="entry name" value="tRNA_bind_EMAP-II_like"/>
    <property type="match status" value="1"/>
</dbReference>
<dbReference type="PANTHER" id="PTHR45765:SF1">
    <property type="entry name" value="METHIONINE--TRNA LIGASE, CYTOPLASMIC"/>
    <property type="match status" value="1"/>
</dbReference>
<feature type="region of interest" description="Disordered" evidence="16">
    <location>
        <begin position="887"/>
        <end position="911"/>
    </location>
</feature>
<protein>
    <recommendedName>
        <fullName evidence="3">methionine--tRNA ligase</fullName>
        <ecNumber evidence="3">6.1.1.10</ecNumber>
    </recommendedName>
    <alternativeName>
        <fullName evidence="12">Methionyl-tRNA synthetase</fullName>
    </alternativeName>
</protein>
<evidence type="ECO:0000256" key="9">
    <source>
        <dbReference type="ARBA" id="ARBA00022884"/>
    </source>
</evidence>
<sequence length="957" mass="104322">MEVSPTSELRSISLELESKAVLTDPNAIARYIGGATLVPEEAACQIEEWLEIEEVLRQSLPYSLLSSNAELIRKLARAVESKDYLVGQHLSLADVALYSTLLPALIKYPEALPKSVKVYLENLAKLELISKGLAQALGKKPQESLPAAAKAPIAPIPGQRNILITSALPYVNNVPHLGNIIGCVLSADCYARYCRSRGYNCIYVCGTDEYGTATETKALEEGLTCQEICDKYNAIHRDIYQWFDIDFDKFGRTPTWQQTKIAQGIYNVLEDKKQLVEQESQQLYSEAAGKFLADRFVTGTCPKCGYEDARGDQCDQCGNLLAAEDLIKPRCKLTGTVPVLRPTKHVYLDLPALTPQLQAYITSCSHAGGWSSNCVQVTNAWMRDGLKLRCITRDLKWGTPVPRPGYEDKVFYVWFDAPIGYISITANYTQDWKAWWQNPENVDLVQFMGKDNVPFHTVIFPATLLGTREPWTLMKSISVTEYLNYEGGKFSKSRGVGVFGNDAKDTGIPVEVWRYFLLSNRPETSDTDFKWSDLAAKNNSELLANLGNFVNRSLSFAASRYGGIIPAGTSEAAQAAVAELNGRVGPLVQQYVAALEKIKLKEGIRLVMTISAAGNKFFQDTTPWVMVKEDKEQCGALVNACAGLCVLLAALVEPYMPSITRKMLEQLNWAPEDARLNDELLAKAAAVHTIVPEGHRMGQPQVLFRTIAKEEEETLRARFAGSQADRASAAASTGASTGAPAASSGQNSASSSKANDKGEKSSSSKPAASQQTNGVAPAKADKGGKGKKADTRPVDLSLLDLRVGIIKKAQRHPDADTLYVEEVDCGEPEPRTVVSGLAKYIPLEVMQGRRVVLVANLKPANMRGVKSQAMVLAATSPDGTMVELVEPAESASPGDRVTADGFDADPEEQLNPKKKQFEQIQPDLLTNADCIACYKGLPLTSKAGLCRVASITGGKIK</sequence>
<proteinExistence type="inferred from homology"/>
<keyword evidence="7 15" id="KW-0547">Nucleotide-binding</keyword>
<keyword evidence="5 14" id="KW-0820">tRNA-binding</keyword>
<dbReference type="Proteomes" id="UP001491310">
    <property type="component" value="Unassembled WGS sequence"/>
</dbReference>
<keyword evidence="6 15" id="KW-0436">Ligase</keyword>
<evidence type="ECO:0000256" key="16">
    <source>
        <dbReference type="SAM" id="MobiDB-lite"/>
    </source>
</evidence>
<dbReference type="PROSITE" id="PS50886">
    <property type="entry name" value="TRBD"/>
    <property type="match status" value="1"/>
</dbReference>
<keyword evidence="11 15" id="KW-0030">Aminoacyl-tRNA synthetase</keyword>
<feature type="compositionally biased region" description="Basic and acidic residues" evidence="16">
    <location>
        <begin position="779"/>
        <end position="791"/>
    </location>
</feature>
<dbReference type="CDD" id="cd00814">
    <property type="entry name" value="MetRS_core"/>
    <property type="match status" value="1"/>
</dbReference>
<dbReference type="InterPro" id="IPR012340">
    <property type="entry name" value="NA-bd_OB-fold"/>
</dbReference>
<dbReference type="SUPFAM" id="SSF52374">
    <property type="entry name" value="Nucleotidylyl transferase"/>
    <property type="match status" value="1"/>
</dbReference>
<evidence type="ECO:0000256" key="7">
    <source>
        <dbReference type="ARBA" id="ARBA00022741"/>
    </source>
</evidence>
<organism evidence="18 19">
    <name type="scientific">Coccomyxa subellipsoidea</name>
    <dbReference type="NCBI Taxonomy" id="248742"/>
    <lineage>
        <taxon>Eukaryota</taxon>
        <taxon>Viridiplantae</taxon>
        <taxon>Chlorophyta</taxon>
        <taxon>core chlorophytes</taxon>
        <taxon>Trebouxiophyceae</taxon>
        <taxon>Trebouxiophyceae incertae sedis</taxon>
        <taxon>Coccomyxaceae</taxon>
        <taxon>Coccomyxa</taxon>
    </lineage>
</organism>
<dbReference type="Gene3D" id="1.20.1050.130">
    <property type="match status" value="1"/>
</dbReference>
<keyword evidence="8 15" id="KW-0067">ATP-binding</keyword>
<dbReference type="CDD" id="cd07957">
    <property type="entry name" value="Anticodon_Ia_Met"/>
    <property type="match status" value="1"/>
</dbReference>